<dbReference type="NCBIfam" id="TIGR01354">
    <property type="entry name" value="cyt_deam_tetra"/>
    <property type="match status" value="1"/>
</dbReference>
<evidence type="ECO:0000256" key="11">
    <source>
        <dbReference type="ARBA" id="ARBA00049558"/>
    </source>
</evidence>
<evidence type="ECO:0000256" key="7">
    <source>
        <dbReference type="ARBA" id="ARBA00022801"/>
    </source>
</evidence>
<evidence type="ECO:0000256" key="10">
    <source>
        <dbReference type="ARBA" id="ARBA00049252"/>
    </source>
</evidence>
<dbReference type="InterPro" id="IPR006262">
    <property type="entry name" value="Cyt_deam_tetra"/>
</dbReference>
<dbReference type="InterPro" id="IPR002125">
    <property type="entry name" value="CMP_dCMP_dom"/>
</dbReference>
<comment type="catalytic activity">
    <reaction evidence="10 12">
        <text>2'-deoxycytidine + H2O + H(+) = 2'-deoxyuridine + NH4(+)</text>
        <dbReference type="Rhea" id="RHEA:13433"/>
        <dbReference type="ChEBI" id="CHEBI:15377"/>
        <dbReference type="ChEBI" id="CHEBI:15378"/>
        <dbReference type="ChEBI" id="CHEBI:15698"/>
        <dbReference type="ChEBI" id="CHEBI:16450"/>
        <dbReference type="ChEBI" id="CHEBI:28938"/>
        <dbReference type="EC" id="3.5.4.5"/>
    </reaction>
</comment>
<evidence type="ECO:0000256" key="9">
    <source>
        <dbReference type="ARBA" id="ARBA00032005"/>
    </source>
</evidence>
<evidence type="ECO:0000256" key="6">
    <source>
        <dbReference type="ARBA" id="ARBA00022723"/>
    </source>
</evidence>
<dbReference type="PANTHER" id="PTHR11644:SF2">
    <property type="entry name" value="CYTIDINE DEAMINASE"/>
    <property type="match status" value="1"/>
</dbReference>
<feature type="domain" description="CMP/dCMP-type deaminase" evidence="13">
    <location>
        <begin position="1"/>
        <end position="118"/>
    </location>
</feature>
<dbReference type="PROSITE" id="PS51747">
    <property type="entry name" value="CYT_DCMP_DEAMINASES_2"/>
    <property type="match status" value="1"/>
</dbReference>
<evidence type="ECO:0000313" key="14">
    <source>
        <dbReference type="EMBL" id="WGI37055.1"/>
    </source>
</evidence>
<protein>
    <recommendedName>
        <fullName evidence="5 12">Cytidine deaminase</fullName>
        <ecNumber evidence="4 12">3.5.4.5</ecNumber>
    </recommendedName>
    <alternativeName>
        <fullName evidence="9 12">Cytidine aminohydrolase</fullName>
    </alternativeName>
</protein>
<dbReference type="InterPro" id="IPR050202">
    <property type="entry name" value="Cyt/Deoxycyt_deaminase"/>
</dbReference>
<dbReference type="Pfam" id="PF00383">
    <property type="entry name" value="dCMP_cyt_deam_1"/>
    <property type="match status" value="1"/>
</dbReference>
<gene>
    <name evidence="14" type="primary">cdd</name>
    <name evidence="14" type="ORF">QEG99_01855</name>
</gene>
<evidence type="ECO:0000256" key="8">
    <source>
        <dbReference type="ARBA" id="ARBA00022833"/>
    </source>
</evidence>
<accession>A0ABY8LUZ3</accession>
<keyword evidence="15" id="KW-1185">Reference proteome</keyword>
<name>A0ABY8LUZ3_9BACT</name>
<evidence type="ECO:0000259" key="13">
    <source>
        <dbReference type="PROSITE" id="PS51747"/>
    </source>
</evidence>
<organism evidence="14 15">
    <name type="scientific">Mesomycoplasma lagogenitalium</name>
    <dbReference type="NCBI Taxonomy" id="171286"/>
    <lineage>
        <taxon>Bacteria</taxon>
        <taxon>Bacillati</taxon>
        <taxon>Mycoplasmatota</taxon>
        <taxon>Mycoplasmoidales</taxon>
        <taxon>Metamycoplasmataceae</taxon>
        <taxon>Mesomycoplasma</taxon>
    </lineage>
</organism>
<reference evidence="14" key="1">
    <citation type="submission" date="2023-04" db="EMBL/GenBank/DDBJ databases">
        <title>Completed genome of Mycoplasma lagogenitalium type strain 12MS.</title>
        <authorList>
            <person name="Spergser J."/>
        </authorList>
    </citation>
    <scope>NUCLEOTIDE SEQUENCE</scope>
    <source>
        <strain evidence="14">12MS</strain>
    </source>
</reference>
<dbReference type="EMBL" id="CP122979">
    <property type="protein sequence ID" value="WGI37055.1"/>
    <property type="molecule type" value="Genomic_DNA"/>
</dbReference>
<dbReference type="Gene3D" id="3.40.140.10">
    <property type="entry name" value="Cytidine Deaminase, domain 2"/>
    <property type="match status" value="1"/>
</dbReference>
<evidence type="ECO:0000256" key="3">
    <source>
        <dbReference type="ARBA" id="ARBA00006576"/>
    </source>
</evidence>
<keyword evidence="7 12" id="KW-0378">Hydrolase</keyword>
<evidence type="ECO:0000256" key="1">
    <source>
        <dbReference type="ARBA" id="ARBA00001947"/>
    </source>
</evidence>
<evidence type="ECO:0000256" key="4">
    <source>
        <dbReference type="ARBA" id="ARBA00012783"/>
    </source>
</evidence>
<evidence type="ECO:0000256" key="5">
    <source>
        <dbReference type="ARBA" id="ARBA00018266"/>
    </source>
</evidence>
<dbReference type="InterPro" id="IPR016192">
    <property type="entry name" value="APOBEC/CMP_deaminase_Zn-bd"/>
</dbReference>
<evidence type="ECO:0000256" key="12">
    <source>
        <dbReference type="RuleBase" id="RU364006"/>
    </source>
</evidence>
<comment type="function">
    <text evidence="2 12">This enzyme scavenges exogenous and endogenous cytidine and 2'-deoxycytidine for UMP synthesis.</text>
</comment>
<comment type="similarity">
    <text evidence="3 12">Belongs to the cytidine and deoxycytidylate deaminase family.</text>
</comment>
<dbReference type="PANTHER" id="PTHR11644">
    <property type="entry name" value="CYTIDINE DEAMINASE"/>
    <property type="match status" value="1"/>
</dbReference>
<comment type="catalytic activity">
    <reaction evidence="11 12">
        <text>cytidine + H2O + H(+) = uridine + NH4(+)</text>
        <dbReference type="Rhea" id="RHEA:16069"/>
        <dbReference type="ChEBI" id="CHEBI:15377"/>
        <dbReference type="ChEBI" id="CHEBI:15378"/>
        <dbReference type="ChEBI" id="CHEBI:16704"/>
        <dbReference type="ChEBI" id="CHEBI:17562"/>
        <dbReference type="ChEBI" id="CHEBI:28938"/>
        <dbReference type="EC" id="3.5.4.5"/>
    </reaction>
</comment>
<evidence type="ECO:0000313" key="15">
    <source>
        <dbReference type="Proteomes" id="UP001179842"/>
    </source>
</evidence>
<sequence length="130" mass="14739">MMHKKLQELLKNSYSPYSKFPVAAIVVDKNGKEWKGVNVENAAYPSGLCAERSALFGAISHGFKPMEIVEIHIISKKEEYISPCAGCRQVMTEFMPEDAKVIQYKYNSGEYRTNTISQMVPFPIKMVDIK</sequence>
<evidence type="ECO:0000256" key="2">
    <source>
        <dbReference type="ARBA" id="ARBA00003949"/>
    </source>
</evidence>
<dbReference type="Proteomes" id="UP001179842">
    <property type="component" value="Chromosome"/>
</dbReference>
<keyword evidence="6 12" id="KW-0479">Metal-binding</keyword>
<dbReference type="SUPFAM" id="SSF53927">
    <property type="entry name" value="Cytidine deaminase-like"/>
    <property type="match status" value="1"/>
</dbReference>
<dbReference type="InterPro" id="IPR016193">
    <property type="entry name" value="Cytidine_deaminase-like"/>
</dbReference>
<dbReference type="NCBIfam" id="NF004064">
    <property type="entry name" value="PRK05578.1"/>
    <property type="match status" value="1"/>
</dbReference>
<dbReference type="PROSITE" id="PS00903">
    <property type="entry name" value="CYT_DCMP_DEAMINASES_1"/>
    <property type="match status" value="1"/>
</dbReference>
<dbReference type="CDD" id="cd01283">
    <property type="entry name" value="cytidine_deaminase"/>
    <property type="match status" value="1"/>
</dbReference>
<dbReference type="EC" id="3.5.4.5" evidence="4 12"/>
<comment type="cofactor">
    <cofactor evidence="1 12">
        <name>Zn(2+)</name>
        <dbReference type="ChEBI" id="CHEBI:29105"/>
    </cofactor>
</comment>
<dbReference type="GO" id="GO:0004126">
    <property type="term" value="F:cytidine deaminase activity"/>
    <property type="evidence" value="ECO:0007669"/>
    <property type="project" value="UniProtKB-EC"/>
</dbReference>
<proteinExistence type="inferred from homology"/>
<keyword evidence="8 12" id="KW-0862">Zinc</keyword>